<comment type="caution">
    <text evidence="2">The sequence shown here is derived from an EMBL/GenBank/DDBJ whole genome shotgun (WGS) entry which is preliminary data.</text>
</comment>
<dbReference type="Proteomes" id="UP000291483">
    <property type="component" value="Unassembled WGS sequence"/>
</dbReference>
<dbReference type="Pfam" id="PF25976">
    <property type="entry name" value="LpqB_N"/>
    <property type="match status" value="1"/>
</dbReference>
<dbReference type="SMART" id="SM00909">
    <property type="entry name" value="Germane"/>
    <property type="match status" value="1"/>
</dbReference>
<dbReference type="InterPro" id="IPR019606">
    <property type="entry name" value="GerMN"/>
</dbReference>
<evidence type="ECO:0000259" key="1">
    <source>
        <dbReference type="SMART" id="SM00909"/>
    </source>
</evidence>
<organism evidence="2 3">
    <name type="scientific">Microterricola gilva</name>
    <dbReference type="NCBI Taxonomy" id="393267"/>
    <lineage>
        <taxon>Bacteria</taxon>
        <taxon>Bacillati</taxon>
        <taxon>Actinomycetota</taxon>
        <taxon>Actinomycetes</taxon>
        <taxon>Micrococcales</taxon>
        <taxon>Microbacteriaceae</taxon>
        <taxon>Microterricola</taxon>
    </lineage>
</organism>
<protein>
    <submittedName>
        <fullName evidence="2">Sporulation and spore germination protein</fullName>
    </submittedName>
</protein>
<keyword evidence="3" id="KW-1185">Reference proteome</keyword>
<sequence>MSRRHRTGRGLAARLTAVATLGALLLSGCAGIPSSGSVHAGQAVESEASPEFDFLARSPQPGATQEEILLGFVEAAASPQDRYAVAREFLTPAFSTEWDPDASALIDGGIQRSPQTLNANAMTLTVSALADVGVSGEYMQRESPTTQVLGYEFTQIEGEWRISRAPQGILVDQPTFSLVFGSYPLYFFDPTFSYLVPDLRWFPRRTSTPTVIVNALLSGPSEWLDGAVRSAFPEGTALTTASVRVVTRSAIVDLSPSVLQTEAISLQRMQLQLRESLQGVSSITGVTITVDQIEQQISDTLAPVIQDPHVDPRALILRDGEFGHLAASGDTVTPIDLSEQIVALEPSAVSVGVQQGSGNTAAVRGEQGVSVVRSGSEARLLDERAGLIAPVVDVFGYVWSVPRDAPGELFAFAPDGTRTSVGTSWTDATSITSIALSRDGTRLIALYEAGDATRLVATGILRQEGEGRNVPERLGTPLELAVPAEAPLATAWVNELTVATLTEGPAEETLITAQQIGGPSSEIEGAPDALTLSGGNTSRELRLLSAAGELLQRRGLSWQPRIDGVGVLGISIGL</sequence>
<reference evidence="2 3" key="1">
    <citation type="submission" date="2019-02" db="EMBL/GenBank/DDBJ databases">
        <title>Sequencing the genomes of 1000 actinobacteria strains.</title>
        <authorList>
            <person name="Klenk H.-P."/>
        </authorList>
    </citation>
    <scope>NUCLEOTIDE SEQUENCE [LARGE SCALE GENOMIC DNA]</scope>
    <source>
        <strain evidence="2 3">DSM 18319</strain>
    </source>
</reference>
<dbReference type="AlphaFoldDB" id="A0A4Q8AJ58"/>
<evidence type="ECO:0000313" key="2">
    <source>
        <dbReference type="EMBL" id="RZU64388.1"/>
    </source>
</evidence>
<dbReference type="PROSITE" id="PS51257">
    <property type="entry name" value="PROKAR_LIPOPROTEIN"/>
    <property type="match status" value="1"/>
</dbReference>
<dbReference type="InterPro" id="IPR059026">
    <property type="entry name" value="LpqB_N"/>
</dbReference>
<dbReference type="Pfam" id="PF10647">
    <property type="entry name" value="Gmad1"/>
    <property type="match status" value="1"/>
</dbReference>
<gene>
    <name evidence="2" type="ORF">EV379_0683</name>
</gene>
<name>A0A4Q8AJ58_9MICO</name>
<dbReference type="EMBL" id="SHLC01000001">
    <property type="protein sequence ID" value="RZU64388.1"/>
    <property type="molecule type" value="Genomic_DNA"/>
</dbReference>
<dbReference type="Pfam" id="PF10646">
    <property type="entry name" value="Germane"/>
    <property type="match status" value="1"/>
</dbReference>
<evidence type="ECO:0000313" key="3">
    <source>
        <dbReference type="Proteomes" id="UP000291483"/>
    </source>
</evidence>
<proteinExistence type="predicted"/>
<dbReference type="InterPro" id="IPR018910">
    <property type="entry name" value="LpqB_C"/>
</dbReference>
<accession>A0A4Q8AJ58</accession>
<feature type="domain" description="GerMN" evidence="1">
    <location>
        <begin position="209"/>
        <end position="299"/>
    </location>
</feature>
<dbReference type="RefSeq" id="WP_165397276.1">
    <property type="nucleotide sequence ID" value="NZ_SHLC01000001.1"/>
</dbReference>